<protein>
    <submittedName>
        <fullName evidence="2">Uncharacterized protein</fullName>
    </submittedName>
</protein>
<dbReference type="PROSITE" id="PS51257">
    <property type="entry name" value="PROKAR_LIPOPROTEIN"/>
    <property type="match status" value="1"/>
</dbReference>
<evidence type="ECO:0000313" key="3">
    <source>
        <dbReference type="Proteomes" id="UP000014500"/>
    </source>
</evidence>
<sequence>MARLITLILLLASLSCTFGLKKDKFKIKAKGFGLKNLQAVPVAAAAAAPAPYYPPAAPAPYYPPAAAAPAAPAYPPAAPSGGYGYNGGFNGAQSAAATASFTAGSQVAPHVVPVIIPIALMTQPQVSSSSLTSQPSFTASNGFGLGSQSNGFGLSSQLASQSYIPRVDLEYVMSPVNDMGTAYGYSALKGNSFDSFNTADQFDNFASDGFSSGSYSG</sequence>
<reference evidence="2" key="2">
    <citation type="submission" date="2015-02" db="UniProtKB">
        <authorList>
            <consortium name="EnsemblMetazoa"/>
        </authorList>
    </citation>
    <scope>IDENTIFICATION</scope>
</reference>
<accession>T1IYI5</accession>
<keyword evidence="3" id="KW-1185">Reference proteome</keyword>
<dbReference type="Proteomes" id="UP000014500">
    <property type="component" value="Unassembled WGS sequence"/>
</dbReference>
<organism evidence="2 3">
    <name type="scientific">Strigamia maritima</name>
    <name type="common">European centipede</name>
    <name type="synonym">Geophilus maritimus</name>
    <dbReference type="NCBI Taxonomy" id="126957"/>
    <lineage>
        <taxon>Eukaryota</taxon>
        <taxon>Metazoa</taxon>
        <taxon>Ecdysozoa</taxon>
        <taxon>Arthropoda</taxon>
        <taxon>Myriapoda</taxon>
        <taxon>Chilopoda</taxon>
        <taxon>Pleurostigmophora</taxon>
        <taxon>Geophilomorpha</taxon>
        <taxon>Linotaeniidae</taxon>
        <taxon>Strigamia</taxon>
    </lineage>
</organism>
<reference evidence="3" key="1">
    <citation type="submission" date="2011-05" db="EMBL/GenBank/DDBJ databases">
        <authorList>
            <person name="Richards S.R."/>
            <person name="Qu J."/>
            <person name="Jiang H."/>
            <person name="Jhangiani S.N."/>
            <person name="Agravi P."/>
            <person name="Goodspeed R."/>
            <person name="Gross S."/>
            <person name="Mandapat C."/>
            <person name="Jackson L."/>
            <person name="Mathew T."/>
            <person name="Pu L."/>
            <person name="Thornton R."/>
            <person name="Saada N."/>
            <person name="Wilczek-Boney K.B."/>
            <person name="Lee S."/>
            <person name="Kovar C."/>
            <person name="Wu Y."/>
            <person name="Scherer S.E."/>
            <person name="Worley K.C."/>
            <person name="Muzny D.M."/>
            <person name="Gibbs R."/>
        </authorList>
    </citation>
    <scope>NUCLEOTIDE SEQUENCE</scope>
    <source>
        <strain evidence="3">Brora</strain>
    </source>
</reference>
<dbReference type="EnsemblMetazoa" id="SMAR006295-RA">
    <property type="protein sequence ID" value="SMAR006295-PA"/>
    <property type="gene ID" value="SMAR006295"/>
</dbReference>
<dbReference type="AlphaFoldDB" id="T1IYI5"/>
<proteinExistence type="predicted"/>
<feature type="signal peptide" evidence="1">
    <location>
        <begin position="1"/>
        <end position="19"/>
    </location>
</feature>
<keyword evidence="1" id="KW-0732">Signal</keyword>
<dbReference type="HOGENOM" id="CLU_1273654_0_0_1"/>
<feature type="chain" id="PRO_5004579699" evidence="1">
    <location>
        <begin position="20"/>
        <end position="217"/>
    </location>
</feature>
<dbReference type="EMBL" id="JH431683">
    <property type="status" value="NOT_ANNOTATED_CDS"/>
    <property type="molecule type" value="Genomic_DNA"/>
</dbReference>
<name>T1IYI5_STRMM</name>
<evidence type="ECO:0000313" key="2">
    <source>
        <dbReference type="EnsemblMetazoa" id="SMAR006295-PA"/>
    </source>
</evidence>
<evidence type="ECO:0000256" key="1">
    <source>
        <dbReference type="SAM" id="SignalP"/>
    </source>
</evidence>